<dbReference type="GO" id="GO:0102965">
    <property type="term" value="F:alcohol-forming long-chain fatty acyl-CoA reductase activity"/>
    <property type="evidence" value="ECO:0007669"/>
    <property type="project" value="UniProtKB-EC"/>
</dbReference>
<keyword evidence="6 10" id="KW-1133">Transmembrane helix</keyword>
<evidence type="ECO:0000256" key="4">
    <source>
        <dbReference type="ARBA" id="ARBA00022692"/>
    </source>
</evidence>
<keyword evidence="5 10" id="KW-0521">NADP</keyword>
<evidence type="ECO:0000256" key="9">
    <source>
        <dbReference type="ARBA" id="ARBA00052530"/>
    </source>
</evidence>
<gene>
    <name evidence="13" type="ORF">APICC_01386</name>
</gene>
<dbReference type="InterPro" id="IPR033640">
    <property type="entry name" value="FAR_C"/>
</dbReference>
<dbReference type="Pfam" id="PF07993">
    <property type="entry name" value="NAD_binding_4"/>
    <property type="match status" value="1"/>
</dbReference>
<evidence type="ECO:0000256" key="3">
    <source>
        <dbReference type="ARBA" id="ARBA00022516"/>
    </source>
</evidence>
<reference evidence="13 14" key="1">
    <citation type="submission" date="2014-07" db="EMBL/GenBank/DDBJ databases">
        <title>Genomic and transcriptomic analysis on Apis cerana provide comprehensive insights into honey bee biology.</title>
        <authorList>
            <person name="Diao Q."/>
            <person name="Sun L."/>
            <person name="Zheng H."/>
            <person name="Zheng H."/>
            <person name="Xu S."/>
            <person name="Wang S."/>
            <person name="Zeng Z."/>
            <person name="Hu F."/>
            <person name="Su S."/>
            <person name="Wu J."/>
        </authorList>
    </citation>
    <scope>NUCLEOTIDE SEQUENCE [LARGE SCALE GENOMIC DNA]</scope>
    <source>
        <tissue evidence="13">Pupae without intestine</tissue>
    </source>
</reference>
<dbReference type="InterPro" id="IPR026055">
    <property type="entry name" value="FAR"/>
</dbReference>
<feature type="domain" description="Thioester reductase (TE)" evidence="12">
    <location>
        <begin position="59"/>
        <end position="328"/>
    </location>
</feature>
<evidence type="ECO:0000259" key="11">
    <source>
        <dbReference type="Pfam" id="PF03015"/>
    </source>
</evidence>
<evidence type="ECO:0000259" key="12">
    <source>
        <dbReference type="Pfam" id="PF07993"/>
    </source>
</evidence>
<dbReference type="InterPro" id="IPR013120">
    <property type="entry name" value="FAR_NAD-bd"/>
</dbReference>
<feature type="domain" description="Fatty acyl-CoA reductase C-terminal" evidence="11">
    <location>
        <begin position="407"/>
        <end position="499"/>
    </location>
</feature>
<dbReference type="PANTHER" id="PTHR11011">
    <property type="entry name" value="MALE STERILITY PROTEIN 2-RELATED"/>
    <property type="match status" value="1"/>
</dbReference>
<name>A0A2A3E309_APICC</name>
<evidence type="ECO:0000256" key="6">
    <source>
        <dbReference type="ARBA" id="ARBA00022989"/>
    </source>
</evidence>
<dbReference type="Pfam" id="PF03015">
    <property type="entry name" value="Sterile"/>
    <property type="match status" value="1"/>
</dbReference>
<dbReference type="CDD" id="cd05236">
    <property type="entry name" value="FAR-N_SDR_e"/>
    <property type="match status" value="1"/>
</dbReference>
<keyword evidence="14" id="KW-1185">Reference proteome</keyword>
<comment type="catalytic activity">
    <reaction evidence="9 10">
        <text>a long-chain fatty acyl-CoA + 2 NADPH + 2 H(+) = a long-chain primary fatty alcohol + 2 NADP(+) + CoA</text>
        <dbReference type="Rhea" id="RHEA:52716"/>
        <dbReference type="ChEBI" id="CHEBI:15378"/>
        <dbReference type="ChEBI" id="CHEBI:57287"/>
        <dbReference type="ChEBI" id="CHEBI:57783"/>
        <dbReference type="ChEBI" id="CHEBI:58349"/>
        <dbReference type="ChEBI" id="CHEBI:77396"/>
        <dbReference type="ChEBI" id="CHEBI:83139"/>
        <dbReference type="EC" id="1.2.1.84"/>
    </reaction>
</comment>
<evidence type="ECO:0000256" key="5">
    <source>
        <dbReference type="ARBA" id="ARBA00022857"/>
    </source>
</evidence>
<dbReference type="EC" id="1.2.1.84" evidence="10"/>
<keyword evidence="4 10" id="KW-0812">Transmembrane</keyword>
<dbReference type="AlphaFoldDB" id="A0A2A3E309"/>
<dbReference type="SUPFAM" id="SSF51735">
    <property type="entry name" value="NAD(P)-binding Rossmann-fold domains"/>
    <property type="match status" value="1"/>
</dbReference>
<keyword evidence="10" id="KW-0560">Oxidoreductase</keyword>
<dbReference type="OrthoDB" id="429813at2759"/>
<accession>A0A2A3E309</accession>
<proteinExistence type="inferred from homology"/>
<dbReference type="GO" id="GO:0080019">
    <property type="term" value="F:alcohol-forming very long-chain fatty acyl-CoA reductase activity"/>
    <property type="evidence" value="ECO:0007669"/>
    <property type="project" value="InterPro"/>
</dbReference>
<dbReference type="EMBL" id="KZ288460">
    <property type="protein sequence ID" value="PBC25481.1"/>
    <property type="molecule type" value="Genomic_DNA"/>
</dbReference>
<sequence length="541" mass="62128">MVEVLVEPCSQEAIVSDKSCKINDSPMERLTESDRCDSILEKSSLSPIQNFYNGQSIFVTGGTGFMGKILIEKLLRECPGISFIYMLIRPKKGKDMHQRIEELFDDPLFNKLKEKHPKFRYQIVAIAGDCVQPGLGLSPADRQMITREVSIVFHVAATVRFDEKMKLAVPINVRSPKEMIDLCKEISYLKSFVHVSTAYANCPHDLIEEKIYEAPMDAHKLVTIIDYMDDKLVEDITPKLLGAWPNTYTFTKAIAESVIVKEAGELPIGIFRPAIVISTYREPVQGWIDNLYGPTGVAAGAGTGILRSIHCDGSIQANVVPGDLAVNALIVSAWDVADRRKSTISKKEKNDIPVYNYVSKDNPITYDELKVLSEKYGLEFPTSRAMWYYSFRNNKYKIIHLIYVYLLHLLPALLIDTVMICLGKQPRMLKVYKKIHKFMSVINYFTVKEWKFANDNVKVLINKLSEEDRENFACDITQVDWDHYFRTYVRGLRIYLIKDSLDTLPQARIKWQRLYWSHQVLKLILAYGLLRICWLIISFFF</sequence>
<dbReference type="CDD" id="cd09071">
    <property type="entry name" value="FAR_C"/>
    <property type="match status" value="1"/>
</dbReference>
<feature type="transmembrane region" description="Helical" evidence="10">
    <location>
        <begin position="520"/>
        <end position="540"/>
    </location>
</feature>
<evidence type="ECO:0000256" key="1">
    <source>
        <dbReference type="ARBA" id="ARBA00004141"/>
    </source>
</evidence>
<dbReference type="GO" id="GO:0016020">
    <property type="term" value="C:membrane"/>
    <property type="evidence" value="ECO:0007669"/>
    <property type="project" value="UniProtKB-SubCell"/>
</dbReference>
<dbReference type="FunFam" id="3.40.50.720:FF:000143">
    <property type="entry name" value="Fatty acyl-CoA reductase"/>
    <property type="match status" value="1"/>
</dbReference>
<dbReference type="Proteomes" id="UP000242457">
    <property type="component" value="Unassembled WGS sequence"/>
</dbReference>
<feature type="transmembrane region" description="Helical" evidence="10">
    <location>
        <begin position="402"/>
        <end position="423"/>
    </location>
</feature>
<keyword evidence="8 10" id="KW-0472">Membrane</keyword>
<evidence type="ECO:0000256" key="2">
    <source>
        <dbReference type="ARBA" id="ARBA00005928"/>
    </source>
</evidence>
<evidence type="ECO:0000313" key="14">
    <source>
        <dbReference type="Proteomes" id="UP000242457"/>
    </source>
</evidence>
<dbReference type="GO" id="GO:0035336">
    <property type="term" value="P:long-chain fatty-acyl-CoA metabolic process"/>
    <property type="evidence" value="ECO:0007669"/>
    <property type="project" value="TreeGrafter"/>
</dbReference>
<dbReference type="STRING" id="94128.A0A2A3E309"/>
<organism evidence="13 14">
    <name type="scientific">Apis cerana cerana</name>
    <name type="common">Oriental honeybee</name>
    <dbReference type="NCBI Taxonomy" id="94128"/>
    <lineage>
        <taxon>Eukaryota</taxon>
        <taxon>Metazoa</taxon>
        <taxon>Ecdysozoa</taxon>
        <taxon>Arthropoda</taxon>
        <taxon>Hexapoda</taxon>
        <taxon>Insecta</taxon>
        <taxon>Pterygota</taxon>
        <taxon>Neoptera</taxon>
        <taxon>Endopterygota</taxon>
        <taxon>Hymenoptera</taxon>
        <taxon>Apocrita</taxon>
        <taxon>Aculeata</taxon>
        <taxon>Apoidea</taxon>
        <taxon>Anthophila</taxon>
        <taxon>Apidae</taxon>
        <taxon>Apis</taxon>
    </lineage>
</organism>
<dbReference type="PANTHER" id="PTHR11011:SF60">
    <property type="entry name" value="FATTY ACYL-COA REDUCTASE-RELATED"/>
    <property type="match status" value="1"/>
</dbReference>
<dbReference type="Gene3D" id="3.40.50.720">
    <property type="entry name" value="NAD(P)-binding Rossmann-like Domain"/>
    <property type="match status" value="1"/>
</dbReference>
<protein>
    <recommendedName>
        <fullName evidence="10">Fatty acyl-CoA reductase</fullName>
        <ecNumber evidence="10">1.2.1.84</ecNumber>
    </recommendedName>
</protein>
<evidence type="ECO:0000313" key="13">
    <source>
        <dbReference type="EMBL" id="PBC25481.1"/>
    </source>
</evidence>
<comment type="subcellular location">
    <subcellularLocation>
        <location evidence="1">Membrane</location>
        <topology evidence="1">Multi-pass membrane protein</topology>
    </subcellularLocation>
</comment>
<dbReference type="InterPro" id="IPR036291">
    <property type="entry name" value="NAD(P)-bd_dom_sf"/>
</dbReference>
<keyword evidence="3 10" id="KW-0444">Lipid biosynthesis</keyword>
<evidence type="ECO:0000256" key="10">
    <source>
        <dbReference type="RuleBase" id="RU363097"/>
    </source>
</evidence>
<evidence type="ECO:0000256" key="7">
    <source>
        <dbReference type="ARBA" id="ARBA00023098"/>
    </source>
</evidence>
<dbReference type="GO" id="GO:0005777">
    <property type="term" value="C:peroxisome"/>
    <property type="evidence" value="ECO:0007669"/>
    <property type="project" value="TreeGrafter"/>
</dbReference>
<keyword evidence="7 10" id="KW-0443">Lipid metabolism</keyword>
<comment type="similarity">
    <text evidence="2 10">Belongs to the fatty acyl-CoA reductase family.</text>
</comment>
<evidence type="ECO:0000256" key="8">
    <source>
        <dbReference type="ARBA" id="ARBA00023136"/>
    </source>
</evidence>
<comment type="function">
    <text evidence="10">Catalyzes the reduction of fatty acyl-CoA to fatty alcohols.</text>
</comment>